<reference evidence="3" key="1">
    <citation type="journal article" date="2019" name="Int. J. Syst. Evol. Microbiol.">
        <title>The Global Catalogue of Microorganisms (GCM) 10K type strain sequencing project: providing services to taxonomists for standard genome sequencing and annotation.</title>
        <authorList>
            <consortium name="The Broad Institute Genomics Platform"/>
            <consortium name="The Broad Institute Genome Sequencing Center for Infectious Disease"/>
            <person name="Wu L."/>
            <person name="Ma J."/>
        </authorList>
    </citation>
    <scope>NUCLEOTIDE SEQUENCE [LARGE SCALE GENOMIC DNA]</scope>
    <source>
        <strain evidence="3">NBRC 110140</strain>
    </source>
</reference>
<comment type="caution">
    <text evidence="2">The sequence shown here is derived from an EMBL/GenBank/DDBJ whole genome shotgun (WGS) entry which is preliminary data.</text>
</comment>
<sequence>MENDSPLINLEIKLAEALRVCDELSDIVADQAKRLEVAERRIEMLMARAAETEAAEMSGVAVGNAPPPHW</sequence>
<evidence type="ECO:0008006" key="4">
    <source>
        <dbReference type="Google" id="ProtNLM"/>
    </source>
</evidence>
<protein>
    <recommendedName>
        <fullName evidence="4">SlyX protein</fullName>
    </recommendedName>
</protein>
<dbReference type="InterPro" id="IPR007236">
    <property type="entry name" value="SlyX"/>
</dbReference>
<accession>A0ABQ5VXQ9</accession>
<gene>
    <name evidence="2" type="ORF">GCM10007939_25100</name>
</gene>
<organism evidence="2 3">
    <name type="scientific">Amylibacter marinus</name>
    <dbReference type="NCBI Taxonomy" id="1475483"/>
    <lineage>
        <taxon>Bacteria</taxon>
        <taxon>Pseudomonadati</taxon>
        <taxon>Pseudomonadota</taxon>
        <taxon>Alphaproteobacteria</taxon>
        <taxon>Rhodobacterales</taxon>
        <taxon>Paracoccaceae</taxon>
        <taxon>Amylibacter</taxon>
    </lineage>
</organism>
<feature type="coiled-coil region" evidence="1">
    <location>
        <begin position="21"/>
        <end position="55"/>
    </location>
</feature>
<proteinExistence type="predicted"/>
<evidence type="ECO:0000313" key="3">
    <source>
        <dbReference type="Proteomes" id="UP001156694"/>
    </source>
</evidence>
<name>A0ABQ5VXQ9_9RHOB</name>
<dbReference type="Proteomes" id="UP001156694">
    <property type="component" value="Unassembled WGS sequence"/>
</dbReference>
<evidence type="ECO:0000313" key="2">
    <source>
        <dbReference type="EMBL" id="GLQ36226.1"/>
    </source>
</evidence>
<dbReference type="RefSeq" id="WP_284379867.1">
    <property type="nucleotide sequence ID" value="NZ_BSNN01000008.1"/>
</dbReference>
<dbReference type="Pfam" id="PF04102">
    <property type="entry name" value="SlyX"/>
    <property type="match status" value="1"/>
</dbReference>
<keyword evidence="1" id="KW-0175">Coiled coil</keyword>
<dbReference type="EMBL" id="BSNN01000008">
    <property type="protein sequence ID" value="GLQ36226.1"/>
    <property type="molecule type" value="Genomic_DNA"/>
</dbReference>
<evidence type="ECO:0000256" key="1">
    <source>
        <dbReference type="SAM" id="Coils"/>
    </source>
</evidence>
<keyword evidence="3" id="KW-1185">Reference proteome</keyword>